<dbReference type="EMBL" id="JALJOR010000003">
    <property type="protein sequence ID" value="KAK9819789.1"/>
    <property type="molecule type" value="Genomic_DNA"/>
</dbReference>
<dbReference type="PANTHER" id="PTHR21467">
    <property type="entry name" value="PROTEIN PHOSPHATASE 4 REGULATORY SUBUNIT 4 PPP4R4"/>
    <property type="match status" value="1"/>
</dbReference>
<feature type="compositionally biased region" description="Basic and acidic residues" evidence="3">
    <location>
        <begin position="651"/>
        <end position="662"/>
    </location>
</feature>
<sequence>MDLPEEWEGPPANEQDKVEEIKRLTVNENLSEIERATTLLTGGHPLQQRSVIDSFPALIKAKGKLGYIAVAPCLARLLPTFDIEGQVAIAEALRAVAREKLLAHAELVECMLPLVLSNISSNTLPDEVMDAWIRTFIHLVPALDKAIIKGKILSLALSKAEIGDTSVQSRVVCCALLGAIAPRMTKEEVEASFLRKAMSLCQDTDYIVRICMADQLSGIAHAVGREVTAATILPEILELIKDEEVLVRAAALSCLLAVMEGLPADLRKAKVLPFLRQQCQSLDLDVDMQRCLARLFGPIITKVVAEVDNDQEVGIFLGCYRTLASRPDVHCRLLCATSFATVLKAATPRRYATHLHDTLIQLVSDADESIRVAIASQFHEVARMLGKERCQQYSKRPFLNLLHDDSSAVRAAVTKMLPVTLDQFQTGNEEQRTRTFAEILPEILAVEANCGRDWRLQLDLMLAFPSFTQVFSSDQVYEHFLPLAFKYMGNGVAPVKFAAADAAAAFLRHNRKQAQRTDIYARLVRDFARSKCCFRRMTFVDACQHLMRRYSTKFFKEFFLDLCIDLLNDPIPNVRLHVCQLMPILKQTIRLPEDVEQLERLNSGMSNLTTDPDRDVAAAALAVNDAFKRTPVRMTGSAGGLDMNGLPSGVHEFESEDKRKEEEEAELTFSMDDLEKIKADEGLDKRRRGGAGGDGARDAGGANARRVGKPNALDSRPISKTRSAGTASTSAGSSSNAKHSTPSYTSSADASTSSRPGAAAYPSPNISRSRSGANGPSSSSNSSSSSSSSHTPDDPHWTIRAGRTSGDYSRPVARLGRVSSDMESQVARIGASNADKAGTSKAGKGGSVERCGSSNLNLSASMASLKISPTAVPKSMSRSSTSAAAASSAKGAPLMVVKPRAASATSAASRSPVSPNAAKRR</sequence>
<dbReference type="SUPFAM" id="SSF48371">
    <property type="entry name" value="ARM repeat"/>
    <property type="match status" value="1"/>
</dbReference>
<keyword evidence="1" id="KW-0677">Repeat</keyword>
<dbReference type="InterPro" id="IPR000357">
    <property type="entry name" value="HEAT"/>
</dbReference>
<feature type="compositionally biased region" description="Basic and acidic residues" evidence="3">
    <location>
        <begin position="673"/>
        <end position="684"/>
    </location>
</feature>
<dbReference type="AlphaFoldDB" id="A0AAW1QEF0"/>
<evidence type="ECO:0000256" key="3">
    <source>
        <dbReference type="SAM" id="MobiDB-lite"/>
    </source>
</evidence>
<dbReference type="Pfam" id="PF02985">
    <property type="entry name" value="HEAT"/>
    <property type="match status" value="1"/>
</dbReference>
<feature type="region of interest" description="Disordered" evidence="3">
    <location>
        <begin position="637"/>
        <end position="853"/>
    </location>
</feature>
<evidence type="ECO:0000313" key="5">
    <source>
        <dbReference type="Proteomes" id="UP001489004"/>
    </source>
</evidence>
<feature type="compositionally biased region" description="Low complexity" evidence="3">
    <location>
        <begin position="720"/>
        <end position="754"/>
    </location>
</feature>
<protein>
    <recommendedName>
        <fullName evidence="6">Serine/threonine-protein phosphatase 4 regulatory subunit 4</fullName>
    </recommendedName>
</protein>
<feature type="region of interest" description="Disordered" evidence="3">
    <location>
        <begin position="870"/>
        <end position="921"/>
    </location>
</feature>
<feature type="repeat" description="HEAT" evidence="2">
    <location>
        <begin position="232"/>
        <end position="270"/>
    </location>
</feature>
<comment type="caution">
    <text evidence="4">The sequence shown here is derived from an EMBL/GenBank/DDBJ whole genome shotgun (WGS) entry which is preliminary data.</text>
</comment>
<dbReference type="InterPro" id="IPR039918">
    <property type="entry name" value="PPP4R4"/>
</dbReference>
<keyword evidence="5" id="KW-1185">Reference proteome</keyword>
<feature type="compositionally biased region" description="Low complexity" evidence="3">
    <location>
        <begin position="875"/>
        <end position="889"/>
    </location>
</feature>
<dbReference type="InterPro" id="IPR016024">
    <property type="entry name" value="ARM-type_fold"/>
</dbReference>
<feature type="compositionally biased region" description="Low complexity" evidence="3">
    <location>
        <begin position="767"/>
        <end position="789"/>
    </location>
</feature>
<gene>
    <name evidence="4" type="ORF">WJX72_002412</name>
</gene>
<feature type="compositionally biased region" description="Low complexity" evidence="3">
    <location>
        <begin position="899"/>
        <end position="915"/>
    </location>
</feature>
<dbReference type="PANTHER" id="PTHR21467:SF0">
    <property type="entry name" value="SERINE_THREONINE-PROTEIN PHOSPHATASE 4 REGULATORY SUBUNIT 4"/>
    <property type="match status" value="1"/>
</dbReference>
<feature type="repeat" description="HEAT" evidence="2">
    <location>
        <begin position="355"/>
        <end position="393"/>
    </location>
</feature>
<reference evidence="4 5" key="1">
    <citation type="journal article" date="2024" name="Nat. Commun.">
        <title>Phylogenomics reveals the evolutionary origins of lichenization in chlorophyte algae.</title>
        <authorList>
            <person name="Puginier C."/>
            <person name="Libourel C."/>
            <person name="Otte J."/>
            <person name="Skaloud P."/>
            <person name="Haon M."/>
            <person name="Grisel S."/>
            <person name="Petersen M."/>
            <person name="Berrin J.G."/>
            <person name="Delaux P.M."/>
            <person name="Dal Grande F."/>
            <person name="Keller J."/>
        </authorList>
    </citation>
    <scope>NUCLEOTIDE SEQUENCE [LARGE SCALE GENOMIC DNA]</scope>
    <source>
        <strain evidence="4 5">SAG 2043</strain>
    </source>
</reference>
<dbReference type="PROSITE" id="PS50077">
    <property type="entry name" value="HEAT_REPEAT"/>
    <property type="match status" value="2"/>
</dbReference>
<evidence type="ECO:0000313" key="4">
    <source>
        <dbReference type="EMBL" id="KAK9819789.1"/>
    </source>
</evidence>
<accession>A0AAW1QEF0</accession>
<dbReference type="InterPro" id="IPR021133">
    <property type="entry name" value="HEAT_type_2"/>
</dbReference>
<name>A0AAW1QEF0_9CHLO</name>
<evidence type="ECO:0000256" key="1">
    <source>
        <dbReference type="ARBA" id="ARBA00022737"/>
    </source>
</evidence>
<evidence type="ECO:0008006" key="6">
    <source>
        <dbReference type="Google" id="ProtNLM"/>
    </source>
</evidence>
<dbReference type="Gene3D" id="1.25.10.10">
    <property type="entry name" value="Leucine-rich Repeat Variant"/>
    <property type="match status" value="1"/>
</dbReference>
<proteinExistence type="predicted"/>
<evidence type="ECO:0000256" key="2">
    <source>
        <dbReference type="PROSITE-ProRule" id="PRU00103"/>
    </source>
</evidence>
<organism evidence="4 5">
    <name type="scientific">[Myrmecia] bisecta</name>
    <dbReference type="NCBI Taxonomy" id="41462"/>
    <lineage>
        <taxon>Eukaryota</taxon>
        <taxon>Viridiplantae</taxon>
        <taxon>Chlorophyta</taxon>
        <taxon>core chlorophytes</taxon>
        <taxon>Trebouxiophyceae</taxon>
        <taxon>Trebouxiales</taxon>
        <taxon>Trebouxiaceae</taxon>
        <taxon>Myrmecia</taxon>
    </lineage>
</organism>
<dbReference type="InterPro" id="IPR011989">
    <property type="entry name" value="ARM-like"/>
</dbReference>
<dbReference type="Proteomes" id="UP001489004">
    <property type="component" value="Unassembled WGS sequence"/>
</dbReference>